<protein>
    <recommendedName>
        <fullName evidence="3">DUF4878 domain-containing protein</fullName>
    </recommendedName>
</protein>
<accession>A0A2R5ENX4</accession>
<evidence type="ECO:0008006" key="3">
    <source>
        <dbReference type="Google" id="ProtNLM"/>
    </source>
</evidence>
<comment type="caution">
    <text evidence="1">The sequence shown here is derived from an EMBL/GenBank/DDBJ whole genome shotgun (WGS) entry which is preliminary data.</text>
</comment>
<sequence length="135" mass="14907">MKKVSVLLILITIILAGCTTSDDREAELEVLIETYTDSLLSEDVETQKKIVQESVMDVESALKGIDFISVETTSKSINGNEAVVDLRTDLVEHQDNEDLRLIGLITLKIIYGDSGWMITDIETAVDPSTPRPPQT</sequence>
<name>A0A2R5ENX4_9BACL</name>
<dbReference type="EMBL" id="BDQX01000163">
    <property type="protein sequence ID" value="GBG08362.1"/>
    <property type="molecule type" value="Genomic_DNA"/>
</dbReference>
<organism evidence="1 2">
    <name type="scientific">Paenibacillus agaridevorans</name>
    <dbReference type="NCBI Taxonomy" id="171404"/>
    <lineage>
        <taxon>Bacteria</taxon>
        <taxon>Bacillati</taxon>
        <taxon>Bacillota</taxon>
        <taxon>Bacilli</taxon>
        <taxon>Bacillales</taxon>
        <taxon>Paenibacillaceae</taxon>
        <taxon>Paenibacillus</taxon>
    </lineage>
</organism>
<gene>
    <name evidence="1" type="ORF">PAT3040_02942</name>
</gene>
<evidence type="ECO:0000313" key="1">
    <source>
        <dbReference type="EMBL" id="GBG08362.1"/>
    </source>
</evidence>
<dbReference type="PROSITE" id="PS51257">
    <property type="entry name" value="PROKAR_LIPOPROTEIN"/>
    <property type="match status" value="1"/>
</dbReference>
<dbReference type="RefSeq" id="WP_108993324.1">
    <property type="nucleotide sequence ID" value="NZ_BDQX01000163.1"/>
</dbReference>
<keyword evidence="2" id="KW-1185">Reference proteome</keyword>
<dbReference type="Proteomes" id="UP000245202">
    <property type="component" value="Unassembled WGS sequence"/>
</dbReference>
<evidence type="ECO:0000313" key="2">
    <source>
        <dbReference type="Proteomes" id="UP000245202"/>
    </source>
</evidence>
<reference evidence="1 2" key="1">
    <citation type="submission" date="2017-08" db="EMBL/GenBank/DDBJ databases">
        <title>Substantial Increase in Enzyme Production by Combined Drug-Resistance Mutations in Paenibacillus agaridevorans.</title>
        <authorList>
            <person name="Tanaka Y."/>
            <person name="Funane K."/>
            <person name="Hosaka T."/>
            <person name="Shiwa Y."/>
            <person name="Fujita N."/>
            <person name="Miyazaki T."/>
            <person name="Yoshikawa H."/>
            <person name="Murakami K."/>
            <person name="Kasahara K."/>
            <person name="Inaoka T."/>
            <person name="Hiraga Y."/>
            <person name="Ochi K."/>
        </authorList>
    </citation>
    <scope>NUCLEOTIDE SEQUENCE [LARGE SCALE GENOMIC DNA]</scope>
    <source>
        <strain evidence="1 2">T-3040</strain>
    </source>
</reference>
<dbReference type="AlphaFoldDB" id="A0A2R5ENX4"/>
<proteinExistence type="predicted"/>